<dbReference type="VEuPathDB" id="FungiDB:G647_05519"/>
<dbReference type="AlphaFoldDB" id="V9D9W1"/>
<evidence type="ECO:0000313" key="9">
    <source>
        <dbReference type="EMBL" id="ETI23714.1"/>
    </source>
</evidence>
<dbReference type="InterPro" id="IPR002401">
    <property type="entry name" value="Cyt_P450_E_grp-I"/>
</dbReference>
<comment type="similarity">
    <text evidence="2 8">Belongs to the cytochrome P450 family.</text>
</comment>
<dbReference type="RefSeq" id="XP_008728069.1">
    <property type="nucleotide sequence ID" value="XM_008729847.1"/>
</dbReference>
<evidence type="ECO:0000256" key="1">
    <source>
        <dbReference type="ARBA" id="ARBA00001971"/>
    </source>
</evidence>
<evidence type="ECO:0000256" key="2">
    <source>
        <dbReference type="ARBA" id="ARBA00010617"/>
    </source>
</evidence>
<dbReference type="PANTHER" id="PTHR46300:SF2">
    <property type="entry name" value="CYTOCHROME P450 MONOOXYGENASE ALNH-RELATED"/>
    <property type="match status" value="1"/>
</dbReference>
<keyword evidence="4 8" id="KW-0560">Oxidoreductase</keyword>
<dbReference type="InterPro" id="IPR050364">
    <property type="entry name" value="Cytochrome_P450_fung"/>
</dbReference>
<evidence type="ECO:0000256" key="7">
    <source>
        <dbReference type="PIRSR" id="PIRSR602401-1"/>
    </source>
</evidence>
<sequence length="543" mass="61646">MRAPCAALFDRTARSKPATRSELLSWPALSKLQTNKRPPGPPTLPLIGNLHQLPKKDIHVQHLKWAQEYGPIFSLKLGSQTVIVLASGSMIKRLVDKRSANYADRPSLFMQGVFEQSRIILRGYDDLWKVERKLYHGFLNSTKAVRYAPYQDLETKQLCFDLLSRPEAFEALITRMTFSAATSMTYGFRVTDPQNPVMQELLKNAHGFLSMVHKSQLFDWYPQLRPIVKWLPSFMFPMYRDAREVFRREKIQFHQLLDDARRNMNDENALPCFAADIARAQESWKGKPDGAILTDRAAAYIAGIAMEGATDTQSNQLASFIKAMTLYPDCQTKAQTELEEVVGPDRMPDANDVDKLRYLRQIMKETLRWMPTATTGAVPHAAREGDEIDGYVIPRGATIVLSIWSANNDPSLFPNPRVFDPSRHNPDVSMSQAAQASDIHDRDHWSFGAGRRICPGIHVAESTLMLSMARLLWAFRIAKAKDDQGRDIHVEPDAITQSIASRPLPFRCDIKVRSEKRAEIVRKAWEEAQHVLDEAGNYKVNVL</sequence>
<dbReference type="OrthoDB" id="1103324at2759"/>
<organism evidence="9 10">
    <name type="scientific">Cladophialophora carrionii CBS 160.54</name>
    <dbReference type="NCBI Taxonomy" id="1279043"/>
    <lineage>
        <taxon>Eukaryota</taxon>
        <taxon>Fungi</taxon>
        <taxon>Dikarya</taxon>
        <taxon>Ascomycota</taxon>
        <taxon>Pezizomycotina</taxon>
        <taxon>Eurotiomycetes</taxon>
        <taxon>Chaetothyriomycetidae</taxon>
        <taxon>Chaetothyriales</taxon>
        <taxon>Herpotrichiellaceae</taxon>
        <taxon>Cladophialophora</taxon>
    </lineage>
</organism>
<dbReference type="InterPro" id="IPR001128">
    <property type="entry name" value="Cyt_P450"/>
</dbReference>
<protein>
    <recommendedName>
        <fullName evidence="11">Cytochrome P450</fullName>
    </recommendedName>
</protein>
<reference evidence="9 10" key="1">
    <citation type="submission" date="2013-03" db="EMBL/GenBank/DDBJ databases">
        <title>The Genome Sequence of Cladophialophora carrionii CBS 160.54.</title>
        <authorList>
            <consortium name="The Broad Institute Genomics Platform"/>
            <person name="Cuomo C."/>
            <person name="de Hoog S."/>
            <person name="Gorbushina A."/>
            <person name="Walker B."/>
            <person name="Young S.K."/>
            <person name="Zeng Q."/>
            <person name="Gargeya S."/>
            <person name="Fitzgerald M."/>
            <person name="Haas B."/>
            <person name="Abouelleil A."/>
            <person name="Allen A.W."/>
            <person name="Alvarado L."/>
            <person name="Arachchi H.M."/>
            <person name="Berlin A.M."/>
            <person name="Chapman S.B."/>
            <person name="Gainer-Dewar J."/>
            <person name="Goldberg J."/>
            <person name="Griggs A."/>
            <person name="Gujja S."/>
            <person name="Hansen M."/>
            <person name="Howarth C."/>
            <person name="Imamovic A."/>
            <person name="Ireland A."/>
            <person name="Larimer J."/>
            <person name="McCowan C."/>
            <person name="Murphy C."/>
            <person name="Pearson M."/>
            <person name="Poon T.W."/>
            <person name="Priest M."/>
            <person name="Roberts A."/>
            <person name="Saif S."/>
            <person name="Shea T."/>
            <person name="Sisk P."/>
            <person name="Sykes S."/>
            <person name="Wortman J."/>
            <person name="Nusbaum C."/>
            <person name="Birren B."/>
        </authorList>
    </citation>
    <scope>NUCLEOTIDE SEQUENCE [LARGE SCALE GENOMIC DNA]</scope>
    <source>
        <strain evidence="9 10">CBS 160.54</strain>
    </source>
</reference>
<comment type="cofactor">
    <cofactor evidence="1 7">
        <name>heme</name>
        <dbReference type="ChEBI" id="CHEBI:30413"/>
    </cofactor>
</comment>
<keyword evidence="7 8" id="KW-0349">Heme</keyword>
<dbReference type="GeneID" id="19984012"/>
<dbReference type="PROSITE" id="PS00086">
    <property type="entry name" value="CYTOCHROME_P450"/>
    <property type="match status" value="1"/>
</dbReference>
<dbReference type="Pfam" id="PF00067">
    <property type="entry name" value="p450"/>
    <property type="match status" value="1"/>
</dbReference>
<evidence type="ECO:0000256" key="6">
    <source>
        <dbReference type="ARBA" id="ARBA00023033"/>
    </source>
</evidence>
<dbReference type="GO" id="GO:0020037">
    <property type="term" value="F:heme binding"/>
    <property type="evidence" value="ECO:0007669"/>
    <property type="project" value="InterPro"/>
</dbReference>
<dbReference type="InterPro" id="IPR017972">
    <property type="entry name" value="Cyt_P450_CS"/>
</dbReference>
<dbReference type="EMBL" id="KB822705">
    <property type="protein sequence ID" value="ETI23714.1"/>
    <property type="molecule type" value="Genomic_DNA"/>
</dbReference>
<dbReference type="HOGENOM" id="CLU_001570_2_1_1"/>
<dbReference type="GO" id="GO:0016705">
    <property type="term" value="F:oxidoreductase activity, acting on paired donors, with incorporation or reduction of molecular oxygen"/>
    <property type="evidence" value="ECO:0007669"/>
    <property type="project" value="InterPro"/>
</dbReference>
<dbReference type="SUPFAM" id="SSF48264">
    <property type="entry name" value="Cytochrome P450"/>
    <property type="match status" value="1"/>
</dbReference>
<dbReference type="GO" id="GO:0004497">
    <property type="term" value="F:monooxygenase activity"/>
    <property type="evidence" value="ECO:0007669"/>
    <property type="project" value="UniProtKB-KW"/>
</dbReference>
<name>V9D9W1_9EURO</name>
<evidence type="ECO:0000313" key="10">
    <source>
        <dbReference type="Proteomes" id="UP000030678"/>
    </source>
</evidence>
<dbReference type="GO" id="GO:0005506">
    <property type="term" value="F:iron ion binding"/>
    <property type="evidence" value="ECO:0007669"/>
    <property type="project" value="InterPro"/>
</dbReference>
<dbReference type="Gene3D" id="1.10.630.10">
    <property type="entry name" value="Cytochrome P450"/>
    <property type="match status" value="1"/>
</dbReference>
<dbReference type="PRINTS" id="PR00463">
    <property type="entry name" value="EP450I"/>
</dbReference>
<dbReference type="Proteomes" id="UP000030678">
    <property type="component" value="Unassembled WGS sequence"/>
</dbReference>
<keyword evidence="3 7" id="KW-0479">Metal-binding</keyword>
<evidence type="ECO:0008006" key="11">
    <source>
        <dbReference type="Google" id="ProtNLM"/>
    </source>
</evidence>
<keyword evidence="5 7" id="KW-0408">Iron</keyword>
<evidence type="ECO:0000256" key="8">
    <source>
        <dbReference type="RuleBase" id="RU000461"/>
    </source>
</evidence>
<proteinExistence type="inferred from homology"/>
<keyword evidence="6 8" id="KW-0503">Monooxygenase</keyword>
<dbReference type="PANTHER" id="PTHR46300">
    <property type="entry name" value="P450, PUTATIVE (EUROFUNG)-RELATED-RELATED"/>
    <property type="match status" value="1"/>
</dbReference>
<accession>V9D9W1</accession>
<evidence type="ECO:0000256" key="5">
    <source>
        <dbReference type="ARBA" id="ARBA00023004"/>
    </source>
</evidence>
<dbReference type="CDD" id="cd11065">
    <property type="entry name" value="CYP64-like"/>
    <property type="match status" value="1"/>
</dbReference>
<gene>
    <name evidence="9" type="ORF">G647_05519</name>
</gene>
<evidence type="ECO:0000256" key="4">
    <source>
        <dbReference type="ARBA" id="ARBA00023002"/>
    </source>
</evidence>
<feature type="binding site" description="axial binding residue" evidence="7">
    <location>
        <position position="454"/>
    </location>
    <ligand>
        <name>heme</name>
        <dbReference type="ChEBI" id="CHEBI:30413"/>
    </ligand>
    <ligandPart>
        <name>Fe</name>
        <dbReference type="ChEBI" id="CHEBI:18248"/>
    </ligandPart>
</feature>
<dbReference type="InterPro" id="IPR036396">
    <property type="entry name" value="Cyt_P450_sf"/>
</dbReference>
<evidence type="ECO:0000256" key="3">
    <source>
        <dbReference type="ARBA" id="ARBA00022723"/>
    </source>
</evidence>